<dbReference type="Proteomes" id="UP000270924">
    <property type="component" value="Unassembled WGS sequence"/>
</dbReference>
<reference evidence="1 2" key="1">
    <citation type="submission" date="2018-11" db="EMBL/GenBank/DDBJ databases">
        <authorList>
            <consortium name="Pathogen Informatics"/>
        </authorList>
    </citation>
    <scope>NUCLEOTIDE SEQUENCE [LARGE SCALE GENOMIC DNA]</scope>
</reference>
<name>A0A3P7E322_WUCBA</name>
<organism evidence="1 2">
    <name type="scientific">Wuchereria bancrofti</name>
    <dbReference type="NCBI Taxonomy" id="6293"/>
    <lineage>
        <taxon>Eukaryota</taxon>
        <taxon>Metazoa</taxon>
        <taxon>Ecdysozoa</taxon>
        <taxon>Nematoda</taxon>
        <taxon>Chromadorea</taxon>
        <taxon>Rhabditida</taxon>
        <taxon>Spirurina</taxon>
        <taxon>Spiruromorpha</taxon>
        <taxon>Filarioidea</taxon>
        <taxon>Onchocercidae</taxon>
        <taxon>Wuchereria</taxon>
    </lineage>
</organism>
<evidence type="ECO:0000313" key="1">
    <source>
        <dbReference type="EMBL" id="VDM16940.1"/>
    </source>
</evidence>
<dbReference type="EMBL" id="UYWW01009637">
    <property type="protein sequence ID" value="VDM16940.1"/>
    <property type="molecule type" value="Genomic_DNA"/>
</dbReference>
<accession>A0A3P7E322</accession>
<proteinExistence type="predicted"/>
<dbReference type="InParanoid" id="A0A3P7E322"/>
<dbReference type="AlphaFoldDB" id="A0A3P7E322"/>
<sequence length="85" mass="9343">MIDLTIIYDVINEVKFTFGENELDNGCLLTSPATVISILFDCGKKYTIVMPFSAGAGAENEYLFVAIDNGNTIIKFDSLNLMVIL</sequence>
<evidence type="ECO:0000313" key="2">
    <source>
        <dbReference type="Proteomes" id="UP000270924"/>
    </source>
</evidence>
<gene>
    <name evidence="1" type="ORF">WBA_LOCUS9572</name>
</gene>
<keyword evidence="2" id="KW-1185">Reference proteome</keyword>
<protein>
    <submittedName>
        <fullName evidence="1">Uncharacterized protein</fullName>
    </submittedName>
</protein>